<dbReference type="Proteomes" id="UP000692954">
    <property type="component" value="Unassembled WGS sequence"/>
</dbReference>
<dbReference type="InterPro" id="IPR001841">
    <property type="entry name" value="Znf_RING"/>
</dbReference>
<evidence type="ECO:0000256" key="2">
    <source>
        <dbReference type="ARBA" id="ARBA00022692"/>
    </source>
</evidence>
<keyword evidence="7 9" id="KW-0472">Membrane</keyword>
<dbReference type="Pfam" id="PF13639">
    <property type="entry name" value="zf-RING_2"/>
    <property type="match status" value="1"/>
</dbReference>
<dbReference type="PANTHER" id="PTHR46539">
    <property type="entry name" value="E3 UBIQUITIN-PROTEIN LIGASE ATL42"/>
    <property type="match status" value="1"/>
</dbReference>
<reference evidence="11" key="1">
    <citation type="submission" date="2021-01" db="EMBL/GenBank/DDBJ databases">
        <authorList>
            <consortium name="Genoscope - CEA"/>
            <person name="William W."/>
        </authorList>
    </citation>
    <scope>NUCLEOTIDE SEQUENCE</scope>
</reference>
<evidence type="ECO:0000313" key="11">
    <source>
        <dbReference type="EMBL" id="CAD8051718.1"/>
    </source>
</evidence>
<dbReference type="PANTHER" id="PTHR46539:SF9">
    <property type="entry name" value="RING-H2 FINGER PROTEIN ATL56"/>
    <property type="match status" value="1"/>
</dbReference>
<keyword evidence="12" id="KW-1185">Reference proteome</keyword>
<proteinExistence type="predicted"/>
<dbReference type="InterPro" id="IPR028064">
    <property type="entry name" value="TMEM154"/>
</dbReference>
<keyword evidence="2 9" id="KW-0812">Transmembrane</keyword>
<comment type="subcellular location">
    <subcellularLocation>
        <location evidence="1">Membrane</location>
    </subcellularLocation>
</comment>
<sequence>MMNSQQLIFGQVKQKNVISSYLNFYEHNISSFIGIQSLFETDLTIQFSYQTSEECLYDCKNDSECRNSFCICREQQMGNDCHLLLDNIETHNTYLGNKMYYLDIKYFNSVDYILRFQNKTKYLTYCIIDNMNPNQVKINENNILNISNRDIISCKSKIEKFQNQFNQTVNFYYLIYFDNLQITYLDQNNDSNDAYLLIIILTSIIAIILLLIIVCIMRQKFKRSRIKKKTNLKSVRQEEMLSIFPIFNIICPSQEYGALIIRQNKYLSFDKCSICLDQFNDAVQIRLIFCEHIYHTSCIDKWLNYHKYCPDCKSPFNLESIRMQCKSQRQLEKLQWSFRMDEVIMKNEPLVNKGNFNQSFSQFESIRNFQPFEIHN</sequence>
<dbReference type="GO" id="GO:0008270">
    <property type="term" value="F:zinc ion binding"/>
    <property type="evidence" value="ECO:0007669"/>
    <property type="project" value="UniProtKB-KW"/>
</dbReference>
<dbReference type="Pfam" id="PF15102">
    <property type="entry name" value="TMEM154"/>
    <property type="match status" value="1"/>
</dbReference>
<organism evidence="11 12">
    <name type="scientific">Paramecium sonneborni</name>
    <dbReference type="NCBI Taxonomy" id="65129"/>
    <lineage>
        <taxon>Eukaryota</taxon>
        <taxon>Sar</taxon>
        <taxon>Alveolata</taxon>
        <taxon>Ciliophora</taxon>
        <taxon>Intramacronucleata</taxon>
        <taxon>Oligohymenophorea</taxon>
        <taxon>Peniculida</taxon>
        <taxon>Parameciidae</taxon>
        <taxon>Paramecium</taxon>
    </lineage>
</organism>
<evidence type="ECO:0000256" key="4">
    <source>
        <dbReference type="ARBA" id="ARBA00022771"/>
    </source>
</evidence>
<feature type="transmembrane region" description="Helical" evidence="9">
    <location>
        <begin position="194"/>
        <end position="217"/>
    </location>
</feature>
<gene>
    <name evidence="11" type="ORF">PSON_ATCC_30995.1.T0060039</name>
</gene>
<dbReference type="OrthoDB" id="8062037at2759"/>
<protein>
    <recommendedName>
        <fullName evidence="10">RING-type domain-containing protein</fullName>
    </recommendedName>
</protein>
<accession>A0A8S1K9B7</accession>
<dbReference type="SMART" id="SM00184">
    <property type="entry name" value="RING"/>
    <property type="match status" value="1"/>
</dbReference>
<keyword evidence="4 8" id="KW-0863">Zinc-finger</keyword>
<evidence type="ECO:0000313" key="12">
    <source>
        <dbReference type="Proteomes" id="UP000692954"/>
    </source>
</evidence>
<evidence type="ECO:0000256" key="6">
    <source>
        <dbReference type="ARBA" id="ARBA00022989"/>
    </source>
</evidence>
<dbReference type="PROSITE" id="PS50089">
    <property type="entry name" value="ZF_RING_2"/>
    <property type="match status" value="1"/>
</dbReference>
<keyword evidence="5" id="KW-0862">Zinc</keyword>
<evidence type="ECO:0000259" key="10">
    <source>
        <dbReference type="PROSITE" id="PS50089"/>
    </source>
</evidence>
<evidence type="ECO:0000256" key="7">
    <source>
        <dbReference type="ARBA" id="ARBA00023136"/>
    </source>
</evidence>
<keyword evidence="3" id="KW-0479">Metal-binding</keyword>
<dbReference type="GO" id="GO:0016020">
    <property type="term" value="C:membrane"/>
    <property type="evidence" value="ECO:0007669"/>
    <property type="project" value="UniProtKB-SubCell"/>
</dbReference>
<evidence type="ECO:0000256" key="9">
    <source>
        <dbReference type="SAM" id="Phobius"/>
    </source>
</evidence>
<name>A0A8S1K9B7_9CILI</name>
<comment type="caution">
    <text evidence="11">The sequence shown here is derived from an EMBL/GenBank/DDBJ whole genome shotgun (WGS) entry which is preliminary data.</text>
</comment>
<keyword evidence="6 9" id="KW-1133">Transmembrane helix</keyword>
<evidence type="ECO:0000256" key="3">
    <source>
        <dbReference type="ARBA" id="ARBA00022723"/>
    </source>
</evidence>
<evidence type="ECO:0000256" key="1">
    <source>
        <dbReference type="ARBA" id="ARBA00004370"/>
    </source>
</evidence>
<dbReference type="EMBL" id="CAJJDN010000006">
    <property type="protein sequence ID" value="CAD8051718.1"/>
    <property type="molecule type" value="Genomic_DNA"/>
</dbReference>
<evidence type="ECO:0000256" key="8">
    <source>
        <dbReference type="PROSITE-ProRule" id="PRU00175"/>
    </source>
</evidence>
<evidence type="ECO:0000256" key="5">
    <source>
        <dbReference type="ARBA" id="ARBA00022833"/>
    </source>
</evidence>
<dbReference type="AlphaFoldDB" id="A0A8S1K9B7"/>
<feature type="domain" description="RING-type" evidence="10">
    <location>
        <begin position="272"/>
        <end position="313"/>
    </location>
</feature>